<keyword evidence="1" id="KW-0812">Transmembrane</keyword>
<dbReference type="EMBL" id="JACBJI010000003">
    <property type="protein sequence ID" value="NYA71128.1"/>
    <property type="molecule type" value="Genomic_DNA"/>
</dbReference>
<dbReference type="RefSeq" id="WP_176005933.1">
    <property type="nucleotide sequence ID" value="NZ_JABWMI010000010.1"/>
</dbReference>
<dbReference type="AlphaFoldDB" id="A0A7Y8Y381"/>
<gene>
    <name evidence="2" type="ORF">HZF10_09370</name>
</gene>
<organism evidence="2 3">
    <name type="scientific">Flavobacterium agri</name>
    <dbReference type="NCBI Taxonomy" id="2743471"/>
    <lineage>
        <taxon>Bacteria</taxon>
        <taxon>Pseudomonadati</taxon>
        <taxon>Bacteroidota</taxon>
        <taxon>Flavobacteriia</taxon>
        <taxon>Flavobacteriales</taxon>
        <taxon>Flavobacteriaceae</taxon>
        <taxon>Flavobacterium</taxon>
    </lineage>
</organism>
<proteinExistence type="predicted"/>
<protein>
    <submittedName>
        <fullName evidence="2">Uncharacterized protein</fullName>
    </submittedName>
</protein>
<keyword evidence="1" id="KW-0472">Membrane</keyword>
<name>A0A7Y8Y381_9FLAO</name>
<keyword evidence="1" id="KW-1133">Transmembrane helix</keyword>
<feature type="transmembrane region" description="Helical" evidence="1">
    <location>
        <begin position="6"/>
        <end position="25"/>
    </location>
</feature>
<dbReference type="Proteomes" id="UP000535020">
    <property type="component" value="Unassembled WGS sequence"/>
</dbReference>
<reference evidence="2 3" key="1">
    <citation type="submission" date="2020-07" db="EMBL/GenBank/DDBJ databases">
        <authorList>
            <person name="Sun Q."/>
        </authorList>
    </citation>
    <scope>NUCLEOTIDE SEQUENCE [LARGE SCALE GENOMIC DNA]</scope>
    <source>
        <strain evidence="2 3">MAH-1</strain>
    </source>
</reference>
<sequence length="86" mass="9546">MELSFAPFLALFGMLSFAPILMLFIDGWRSKDKDNSWKNVGAFVILTGSAIVLLKFFGLVFVFFVPLVILGIGCIKSVTKKSRNDP</sequence>
<evidence type="ECO:0000256" key="1">
    <source>
        <dbReference type="SAM" id="Phobius"/>
    </source>
</evidence>
<feature type="transmembrane region" description="Helical" evidence="1">
    <location>
        <begin position="37"/>
        <end position="54"/>
    </location>
</feature>
<evidence type="ECO:0000313" key="3">
    <source>
        <dbReference type="Proteomes" id="UP000535020"/>
    </source>
</evidence>
<keyword evidence="3" id="KW-1185">Reference proteome</keyword>
<comment type="caution">
    <text evidence="2">The sequence shown here is derived from an EMBL/GenBank/DDBJ whole genome shotgun (WGS) entry which is preliminary data.</text>
</comment>
<accession>A0A7Y8Y381</accession>
<evidence type="ECO:0000313" key="2">
    <source>
        <dbReference type="EMBL" id="NYA71128.1"/>
    </source>
</evidence>